<sequence>MDKVLITTLQTEFNQLSNIKAKITCKNSRIEVLDYFHDVTKMVKEKYALFSWQIKNKFPKSQLFRPFLRYFFLKKSYMKAYF</sequence>
<dbReference type="RefSeq" id="WP_128985581.1">
    <property type="nucleotide sequence ID" value="NZ_PDJZ01000002.1"/>
</dbReference>
<proteinExistence type="predicted"/>
<comment type="caution">
    <text evidence="1">The sequence shown here is derived from an EMBL/GenBank/DDBJ whole genome shotgun (WGS) entry which is preliminary data.</text>
</comment>
<reference evidence="1 2" key="1">
    <citation type="submission" date="2017-10" db="EMBL/GenBank/DDBJ databases">
        <title>Genomics of the genus Arcobacter.</title>
        <authorList>
            <person name="Perez-Cataluna A."/>
            <person name="Figueras M.J."/>
        </authorList>
    </citation>
    <scope>NUCLEOTIDE SEQUENCE [LARGE SCALE GENOMIC DNA]</scope>
    <source>
        <strain evidence="1 2">F26</strain>
    </source>
</reference>
<gene>
    <name evidence="1" type="ORF">CRU90_01915</name>
</gene>
<dbReference type="AlphaFoldDB" id="A0A4Q0ZFV7"/>
<accession>A0A4Q0ZFV7</accession>
<name>A0A4Q0ZFV7_9BACT</name>
<evidence type="ECO:0000313" key="1">
    <source>
        <dbReference type="EMBL" id="RXJ85357.1"/>
    </source>
</evidence>
<dbReference type="Proteomes" id="UP000290870">
    <property type="component" value="Unassembled WGS sequence"/>
</dbReference>
<organism evidence="1 2">
    <name type="scientific">Arcobacter cloacae</name>
    <dbReference type="NCBI Taxonomy" id="1054034"/>
    <lineage>
        <taxon>Bacteria</taxon>
        <taxon>Pseudomonadati</taxon>
        <taxon>Campylobacterota</taxon>
        <taxon>Epsilonproteobacteria</taxon>
        <taxon>Campylobacterales</taxon>
        <taxon>Arcobacteraceae</taxon>
        <taxon>Arcobacter</taxon>
    </lineage>
</organism>
<dbReference type="EMBL" id="PDJZ01000002">
    <property type="protein sequence ID" value="RXJ85357.1"/>
    <property type="molecule type" value="Genomic_DNA"/>
</dbReference>
<evidence type="ECO:0000313" key="2">
    <source>
        <dbReference type="Proteomes" id="UP000290870"/>
    </source>
</evidence>
<protein>
    <submittedName>
        <fullName evidence="1">Uncharacterized protein</fullName>
    </submittedName>
</protein>